<protein>
    <submittedName>
        <fullName evidence="1">Uncharacterized protein</fullName>
    </submittedName>
</protein>
<gene>
    <name evidence="1" type="ORF">CHH57_04045</name>
</gene>
<reference evidence="1 2" key="1">
    <citation type="submission" date="2017-07" db="EMBL/GenBank/DDBJ databases">
        <title>Isolation and whole genome analysis of endospore-forming bacteria from heroin.</title>
        <authorList>
            <person name="Kalinowski J."/>
            <person name="Ahrens B."/>
            <person name="Al-Dilaimi A."/>
            <person name="Winkler A."/>
            <person name="Wibberg D."/>
            <person name="Schleenbecker U."/>
            <person name="Ruckert C."/>
            <person name="Wolfel R."/>
            <person name="Grass G."/>
        </authorList>
    </citation>
    <scope>NUCLEOTIDE SEQUENCE [LARGE SCALE GENOMIC DNA]</scope>
    <source>
        <strain evidence="1 2">7521-2</strain>
    </source>
</reference>
<evidence type="ECO:0000313" key="1">
    <source>
        <dbReference type="EMBL" id="PAD84565.1"/>
    </source>
</evidence>
<evidence type="ECO:0000313" key="2">
    <source>
        <dbReference type="Proteomes" id="UP000216961"/>
    </source>
</evidence>
<dbReference type="EMBL" id="NPBQ01000025">
    <property type="protein sequence ID" value="PAD84565.1"/>
    <property type="molecule type" value="Genomic_DNA"/>
</dbReference>
<comment type="caution">
    <text evidence="1">The sequence shown here is derived from an EMBL/GenBank/DDBJ whole genome shotgun (WGS) entry which is preliminary data.</text>
</comment>
<dbReference type="Proteomes" id="UP000216961">
    <property type="component" value="Unassembled WGS sequence"/>
</dbReference>
<accession>A0AA91TUK7</accession>
<name>A0AA91TUK7_NIACI</name>
<organism evidence="1 2">
    <name type="scientific">Niallia circulans</name>
    <name type="common">Bacillus circulans</name>
    <dbReference type="NCBI Taxonomy" id="1397"/>
    <lineage>
        <taxon>Bacteria</taxon>
        <taxon>Bacillati</taxon>
        <taxon>Bacillota</taxon>
        <taxon>Bacilli</taxon>
        <taxon>Bacillales</taxon>
        <taxon>Bacillaceae</taxon>
        <taxon>Niallia</taxon>
    </lineage>
</organism>
<sequence>MNYEYKQTEKKNGDRLISVRDIGENALLEVEKKGNMVEIITNWQNFKTTKYSLPVELFEKIYKDIMQNNNA</sequence>
<dbReference type="AlphaFoldDB" id="A0AA91TUK7"/>
<proteinExistence type="predicted"/>